<reference evidence="3 4" key="1">
    <citation type="submission" date="2016-10" db="EMBL/GenBank/DDBJ databases">
        <authorList>
            <person name="de Groot N.N."/>
        </authorList>
    </citation>
    <scope>NUCLEOTIDE SEQUENCE [LARGE SCALE GENOMIC DNA]</scope>
    <source>
        <strain evidence="3 4">DSM 16199</strain>
    </source>
</reference>
<comment type="similarity">
    <text evidence="1">Belongs to the amidase family.</text>
</comment>
<feature type="domain" description="Amidase" evidence="2">
    <location>
        <begin position="29"/>
        <end position="428"/>
    </location>
</feature>
<evidence type="ECO:0000256" key="1">
    <source>
        <dbReference type="ARBA" id="ARBA00009199"/>
    </source>
</evidence>
<dbReference type="STRING" id="195913.SAMN04488004_11076"/>
<dbReference type="InterPro" id="IPR023631">
    <property type="entry name" value="Amidase_dom"/>
</dbReference>
<keyword evidence="3" id="KW-0808">Transferase</keyword>
<dbReference type="PANTHER" id="PTHR11895">
    <property type="entry name" value="TRANSAMIDASE"/>
    <property type="match status" value="1"/>
</dbReference>
<dbReference type="EMBL" id="FOTF01000010">
    <property type="protein sequence ID" value="SFL20543.1"/>
    <property type="molecule type" value="Genomic_DNA"/>
</dbReference>
<dbReference type="InterPro" id="IPR036928">
    <property type="entry name" value="AS_sf"/>
</dbReference>
<dbReference type="AlphaFoldDB" id="A0A1I4FSH5"/>
<evidence type="ECO:0000259" key="2">
    <source>
        <dbReference type="Pfam" id="PF01425"/>
    </source>
</evidence>
<evidence type="ECO:0000313" key="3">
    <source>
        <dbReference type="EMBL" id="SFL20543.1"/>
    </source>
</evidence>
<dbReference type="SUPFAM" id="SSF75304">
    <property type="entry name" value="Amidase signature (AS) enzymes"/>
    <property type="match status" value="1"/>
</dbReference>
<evidence type="ECO:0000313" key="4">
    <source>
        <dbReference type="Proteomes" id="UP000199550"/>
    </source>
</evidence>
<accession>A0A1I4FSH5</accession>
<name>A0A1I4FSH5_9RHOB</name>
<protein>
    <submittedName>
        <fullName evidence="3">Aspartyl-tRNA(Asn)/glutamyl-tRNA(Gln) amidotransferase subunit A</fullName>
    </submittedName>
</protein>
<dbReference type="Proteomes" id="UP000199550">
    <property type="component" value="Unassembled WGS sequence"/>
</dbReference>
<dbReference type="Pfam" id="PF01425">
    <property type="entry name" value="Amidase"/>
    <property type="match status" value="1"/>
</dbReference>
<dbReference type="RefSeq" id="WP_245754212.1">
    <property type="nucleotide sequence ID" value="NZ_FOTF01000010.1"/>
</dbReference>
<sequence length="450" mass="46438">MDDLEHADVTALLAQFAAGMATPNDAAALVLDRIARIDPKLNAYSTLSQTLLAEAQAATDRWARGVPQGLLDGVPIVVKDNLVSRGLPASWGNAALSTRMAAHDEVPVARLRAAGALVIGKGNTPEFAVDGYTENLTFGVTRNPFDTALTPGGSSGGVVAAVASGMAFAGLATDGGGSIRRPAGYTGLVGLKPGIGRVARGGGLPQLLLDFEVAGPIARSLRDLRLLNAVLSGQAGRAQGRAQGRILAIPVMGDAPCDPVILQAFADMCEALRGRGHRVITGDLPYDLSDLNAGWGHIAEVGLAAYFQQDPAVAAAAAQKYQAMAARGRAFPASEFQAIQHAVTDLRRAAQGLWGYDAILTPTSAAQPWPAHESHPAMIAGKPAGPRGHAVYTGWVNAAGLPAIAFPATIAAGLPIGLQLIGPAQSEGWLMDAVEQIISPFRWPNLPPAG</sequence>
<gene>
    <name evidence="3" type="ORF">SAMN04488004_11076</name>
</gene>
<organism evidence="3 4">
    <name type="scientific">Loktanella salsilacus</name>
    <dbReference type="NCBI Taxonomy" id="195913"/>
    <lineage>
        <taxon>Bacteria</taxon>
        <taxon>Pseudomonadati</taxon>
        <taxon>Pseudomonadota</taxon>
        <taxon>Alphaproteobacteria</taxon>
        <taxon>Rhodobacterales</taxon>
        <taxon>Roseobacteraceae</taxon>
        <taxon>Loktanella</taxon>
    </lineage>
</organism>
<dbReference type="InterPro" id="IPR000120">
    <property type="entry name" value="Amidase"/>
</dbReference>
<dbReference type="GO" id="GO:0016740">
    <property type="term" value="F:transferase activity"/>
    <property type="evidence" value="ECO:0007669"/>
    <property type="project" value="UniProtKB-KW"/>
</dbReference>
<keyword evidence="4" id="KW-1185">Reference proteome</keyword>
<dbReference type="Gene3D" id="3.90.1300.10">
    <property type="entry name" value="Amidase signature (AS) domain"/>
    <property type="match status" value="1"/>
</dbReference>
<proteinExistence type="inferred from homology"/>
<dbReference type="PANTHER" id="PTHR11895:SF7">
    <property type="entry name" value="GLUTAMYL-TRNA(GLN) AMIDOTRANSFERASE SUBUNIT A, MITOCHONDRIAL"/>
    <property type="match status" value="1"/>
</dbReference>